<organism evidence="2 3">
    <name type="scientific">Knufia peltigerae</name>
    <dbReference type="NCBI Taxonomy" id="1002370"/>
    <lineage>
        <taxon>Eukaryota</taxon>
        <taxon>Fungi</taxon>
        <taxon>Dikarya</taxon>
        <taxon>Ascomycota</taxon>
        <taxon>Pezizomycotina</taxon>
        <taxon>Eurotiomycetes</taxon>
        <taxon>Chaetothyriomycetidae</taxon>
        <taxon>Chaetothyriales</taxon>
        <taxon>Trichomeriaceae</taxon>
        <taxon>Knufia</taxon>
    </lineage>
</organism>
<accession>A0AA39D3R0</accession>
<comment type="caution">
    <text evidence="2">The sequence shown here is derived from an EMBL/GenBank/DDBJ whole genome shotgun (WGS) entry which is preliminary data.</text>
</comment>
<proteinExistence type="predicted"/>
<evidence type="ECO:0000259" key="1">
    <source>
        <dbReference type="Pfam" id="PF13577"/>
    </source>
</evidence>
<name>A0AA39D3R0_9EURO</name>
<dbReference type="SUPFAM" id="SSF54427">
    <property type="entry name" value="NTF2-like"/>
    <property type="match status" value="1"/>
</dbReference>
<evidence type="ECO:0000313" key="2">
    <source>
        <dbReference type="EMBL" id="KAJ9644293.1"/>
    </source>
</evidence>
<feature type="domain" description="SnoaL-like" evidence="1">
    <location>
        <begin position="14"/>
        <end position="65"/>
    </location>
</feature>
<gene>
    <name evidence="2" type="ORF">H2204_001644</name>
</gene>
<keyword evidence="3" id="KW-1185">Reference proteome</keyword>
<dbReference type="AlphaFoldDB" id="A0AA39D3R0"/>
<sequence length="156" mass="18230">MAQDVVDYQPATNTVKLRGRTFMSAGTHETLPKDFPGGYRQWWEGGVYENEYVEEDGVWKILRLRYYPFWHGRFTEGWQHCSEYVPLFTQTYPIVENGPDELIENFRLWPDTRVVPFHYPHPITGKDVAEDDMKAPKYREAASSAPAARVIDDWIA</sequence>
<reference evidence="2" key="1">
    <citation type="submission" date="2022-10" db="EMBL/GenBank/DDBJ databases">
        <title>Culturing micro-colonial fungi from biological soil crusts in the Mojave desert and describing Neophaeococcomyces mojavensis, and introducing the new genera and species Taxawa tesnikishii.</title>
        <authorList>
            <person name="Kurbessoian T."/>
            <person name="Stajich J.E."/>
        </authorList>
    </citation>
    <scope>NUCLEOTIDE SEQUENCE</scope>
    <source>
        <strain evidence="2">TK_35</strain>
    </source>
</reference>
<dbReference type="Gene3D" id="3.10.450.50">
    <property type="match status" value="1"/>
</dbReference>
<evidence type="ECO:0000313" key="3">
    <source>
        <dbReference type="Proteomes" id="UP001172681"/>
    </source>
</evidence>
<dbReference type="Proteomes" id="UP001172681">
    <property type="component" value="Unassembled WGS sequence"/>
</dbReference>
<dbReference type="InterPro" id="IPR037401">
    <property type="entry name" value="SnoaL-like"/>
</dbReference>
<dbReference type="EMBL" id="JAPDRN010000006">
    <property type="protein sequence ID" value="KAJ9644293.1"/>
    <property type="molecule type" value="Genomic_DNA"/>
</dbReference>
<dbReference type="InterPro" id="IPR032710">
    <property type="entry name" value="NTF2-like_dom_sf"/>
</dbReference>
<protein>
    <recommendedName>
        <fullName evidence="1">SnoaL-like domain-containing protein</fullName>
    </recommendedName>
</protein>
<dbReference type="Pfam" id="PF13577">
    <property type="entry name" value="SnoaL_4"/>
    <property type="match status" value="1"/>
</dbReference>